<dbReference type="InterPro" id="IPR023673">
    <property type="entry name" value="Ribosomal_uL1_CS"/>
</dbReference>
<comment type="function">
    <text evidence="10 11">Protein L1 is also a translational repressor protein, it controls the translation of the L11 operon by binding to its mRNA.</text>
</comment>
<evidence type="ECO:0000256" key="1">
    <source>
        <dbReference type="ARBA" id="ARBA00010531"/>
    </source>
</evidence>
<comment type="similarity">
    <text evidence="1 11 12">Belongs to the universal ribosomal protein uL1 family.</text>
</comment>
<keyword evidence="8 11" id="KW-0687">Ribonucleoprotein</keyword>
<keyword evidence="2 11" id="KW-0678">Repressor</keyword>
<dbReference type="PIRSF" id="PIRSF002155">
    <property type="entry name" value="Ribosomal_L1"/>
    <property type="match status" value="1"/>
</dbReference>
<dbReference type="Proteomes" id="UP001059822">
    <property type="component" value="Chromosome"/>
</dbReference>
<evidence type="ECO:0000256" key="8">
    <source>
        <dbReference type="ARBA" id="ARBA00023274"/>
    </source>
</evidence>
<dbReference type="PANTHER" id="PTHR36427">
    <property type="entry name" value="54S RIBOSOMAL PROTEIN L1, MITOCHONDRIAL"/>
    <property type="match status" value="1"/>
</dbReference>
<evidence type="ECO:0000256" key="10">
    <source>
        <dbReference type="ARBA" id="ARBA00059110"/>
    </source>
</evidence>
<keyword evidence="5 11" id="KW-0810">Translation regulation</keyword>
<evidence type="ECO:0000313" key="14">
    <source>
        <dbReference type="EMBL" id="UTO56871.1"/>
    </source>
</evidence>
<dbReference type="CDD" id="cd00403">
    <property type="entry name" value="Ribosomal_L1"/>
    <property type="match status" value="1"/>
</dbReference>
<dbReference type="Proteomes" id="UP001059985">
    <property type="component" value="Chromosome"/>
</dbReference>
<dbReference type="InterPro" id="IPR002143">
    <property type="entry name" value="Ribosomal_uL1"/>
</dbReference>
<keyword evidence="3 11" id="KW-0820">tRNA-binding</keyword>
<keyword evidence="4 11" id="KW-0699">rRNA-binding</keyword>
<evidence type="ECO:0000256" key="9">
    <source>
        <dbReference type="ARBA" id="ARBA00035241"/>
    </source>
</evidence>
<accession>A0A9Q9F684</accession>
<dbReference type="InterPro" id="IPR005878">
    <property type="entry name" value="Ribosom_uL1_bac-type"/>
</dbReference>
<dbReference type="EMBL" id="CP089285">
    <property type="protein sequence ID" value="UTO56871.1"/>
    <property type="molecule type" value="Genomic_DNA"/>
</dbReference>
<dbReference type="GO" id="GO:0006417">
    <property type="term" value="P:regulation of translation"/>
    <property type="evidence" value="ECO:0007669"/>
    <property type="project" value="UniProtKB-KW"/>
</dbReference>
<gene>
    <name evidence="11 13" type="primary">rplA</name>
    <name evidence="14" type="ORF">LUA81_02950</name>
    <name evidence="13" type="ORF">LUA82_02970</name>
</gene>
<evidence type="ECO:0000256" key="4">
    <source>
        <dbReference type="ARBA" id="ARBA00022730"/>
    </source>
</evidence>
<evidence type="ECO:0000256" key="7">
    <source>
        <dbReference type="ARBA" id="ARBA00022980"/>
    </source>
</evidence>
<evidence type="ECO:0000313" key="15">
    <source>
        <dbReference type="Proteomes" id="UP001059822"/>
    </source>
</evidence>
<keyword evidence="16" id="KW-1185">Reference proteome</keyword>
<reference evidence="13" key="1">
    <citation type="journal article" date="2022" name="Microorganisms">
        <title>Assembly and Comparison of Ca. Neoehrlichia mikurensis Genomes.</title>
        <authorList>
            <person name="Azagi T."/>
            <person name="Dirks R.P."/>
            <person name="Yebra-Pimentel E.S."/>
            <person name="Schaap P.J."/>
            <person name="Koehorst J.J."/>
            <person name="Esser H.J."/>
            <person name="Sprong H."/>
        </authorList>
    </citation>
    <scope>NUCLEOTIDE SEQUENCE</scope>
    <source>
        <strain evidence="14">18-2804</strain>
        <strain evidence="13">18-2837</strain>
    </source>
</reference>
<dbReference type="InterPro" id="IPR028364">
    <property type="entry name" value="Ribosomal_uL1/biogenesis"/>
</dbReference>
<evidence type="ECO:0000256" key="5">
    <source>
        <dbReference type="ARBA" id="ARBA00022845"/>
    </source>
</evidence>
<dbReference type="Pfam" id="PF00687">
    <property type="entry name" value="Ribosomal_L1"/>
    <property type="match status" value="1"/>
</dbReference>
<evidence type="ECO:0000256" key="12">
    <source>
        <dbReference type="RuleBase" id="RU000659"/>
    </source>
</evidence>
<dbReference type="GO" id="GO:0003735">
    <property type="term" value="F:structural constituent of ribosome"/>
    <property type="evidence" value="ECO:0007669"/>
    <property type="project" value="InterPro"/>
</dbReference>
<evidence type="ECO:0000313" key="13">
    <source>
        <dbReference type="EMBL" id="UTO55956.1"/>
    </source>
</evidence>
<keyword evidence="7 11" id="KW-0689">Ribosomal protein</keyword>
<keyword evidence="6 11" id="KW-0694">RNA-binding</keyword>
<evidence type="ECO:0000313" key="16">
    <source>
        <dbReference type="Proteomes" id="UP001059985"/>
    </source>
</evidence>
<evidence type="ECO:0000256" key="11">
    <source>
        <dbReference type="HAMAP-Rule" id="MF_01318"/>
    </source>
</evidence>
<dbReference type="GO" id="GO:0015934">
    <property type="term" value="C:large ribosomal subunit"/>
    <property type="evidence" value="ECO:0007669"/>
    <property type="project" value="InterPro"/>
</dbReference>
<proteinExistence type="inferred from homology"/>
<name>A0A9Q9F684_9RICK</name>
<organism evidence="13 15">
    <name type="scientific">Neoehrlichia mikurensis</name>
    <dbReference type="NCBI Taxonomy" id="89586"/>
    <lineage>
        <taxon>Bacteria</taxon>
        <taxon>Pseudomonadati</taxon>
        <taxon>Pseudomonadota</taxon>
        <taxon>Alphaproteobacteria</taxon>
        <taxon>Rickettsiales</taxon>
        <taxon>Anaplasmataceae</taxon>
        <taxon>Candidatus Neoehrlichia</taxon>
    </lineage>
</organism>
<evidence type="ECO:0000256" key="3">
    <source>
        <dbReference type="ARBA" id="ARBA00022555"/>
    </source>
</evidence>
<dbReference type="GO" id="GO:0006412">
    <property type="term" value="P:translation"/>
    <property type="evidence" value="ECO:0007669"/>
    <property type="project" value="UniProtKB-UniRule"/>
</dbReference>
<dbReference type="PANTHER" id="PTHR36427:SF3">
    <property type="entry name" value="LARGE RIBOSOMAL SUBUNIT PROTEIN UL1M"/>
    <property type="match status" value="1"/>
</dbReference>
<dbReference type="GO" id="GO:0019843">
    <property type="term" value="F:rRNA binding"/>
    <property type="evidence" value="ECO:0007669"/>
    <property type="project" value="UniProtKB-UniRule"/>
</dbReference>
<dbReference type="PROSITE" id="PS01199">
    <property type="entry name" value="RIBOSOMAL_L1"/>
    <property type="match status" value="1"/>
</dbReference>
<dbReference type="NCBIfam" id="TIGR01169">
    <property type="entry name" value="rplA_bact"/>
    <property type="match status" value="1"/>
</dbReference>
<sequence length="218" mass="23741">MKMLVYNDCYEIKEGLKKLIECSKAKFCESVDVAIKLNINSSKADEQIRGVVVLPKGLGKEIKVAVFANGENLKLAESSNADIVGDEDLVEDIKRKKKLDVDWCVATPDFMPKISSIAKILGPKGLMPNPKFGTVTLDIAKTVGVIKSGQIKLKADKGGIIHAKIGNAAFVIEDLLDNFNAVVDVIRQLKPITVKGLYFKSVFISSTMGRSFKIVNVG</sequence>
<evidence type="ECO:0000256" key="2">
    <source>
        <dbReference type="ARBA" id="ARBA00022491"/>
    </source>
</evidence>
<dbReference type="FunFam" id="3.40.50.790:FF:000001">
    <property type="entry name" value="50S ribosomal protein L1"/>
    <property type="match status" value="1"/>
</dbReference>
<dbReference type="HAMAP" id="MF_01318_B">
    <property type="entry name" value="Ribosomal_uL1_B"/>
    <property type="match status" value="1"/>
</dbReference>
<dbReference type="GO" id="GO:0000049">
    <property type="term" value="F:tRNA binding"/>
    <property type="evidence" value="ECO:0007669"/>
    <property type="project" value="UniProtKB-KW"/>
</dbReference>
<comment type="subunit">
    <text evidence="11">Part of the 50S ribosomal subunit.</text>
</comment>
<protein>
    <recommendedName>
        <fullName evidence="9 11">Large ribosomal subunit protein uL1</fullName>
    </recommendedName>
</protein>
<dbReference type="AlphaFoldDB" id="A0A9Q9F684"/>
<comment type="function">
    <text evidence="11">Binds directly to 23S rRNA. The L1 stalk is quite mobile in the ribosome, and is involved in E site tRNA release.</text>
</comment>
<dbReference type="EMBL" id="CP089286">
    <property type="protein sequence ID" value="UTO55956.1"/>
    <property type="molecule type" value="Genomic_DNA"/>
</dbReference>
<evidence type="ECO:0000256" key="6">
    <source>
        <dbReference type="ARBA" id="ARBA00022884"/>
    </source>
</evidence>